<dbReference type="eggNOG" id="COG0845">
    <property type="taxonomic scope" value="Bacteria"/>
</dbReference>
<dbReference type="Proteomes" id="UP000016843">
    <property type="component" value="Unassembled WGS sequence"/>
</dbReference>
<dbReference type="SUPFAM" id="SSF111369">
    <property type="entry name" value="HlyD-like secretion proteins"/>
    <property type="match status" value="1"/>
</dbReference>
<dbReference type="PATRIC" id="fig|1123057.7.peg.859"/>
<reference evidence="4 5" key="1">
    <citation type="journal article" date="2013" name="Genome Announc.">
        <title>Draft Genome Sequence of the Psychrophilic and Alkaliphilic Rhodonellum psychrophilum Strain GCM71T.</title>
        <authorList>
            <person name="Hauptmann A.L."/>
            <person name="Glaring M.A."/>
            <person name="Hallin P.F."/>
            <person name="Prieme A."/>
            <person name="Stougaard P."/>
        </authorList>
    </citation>
    <scope>NUCLEOTIDE SEQUENCE [LARGE SCALE GENOMIC DNA]</scope>
    <source>
        <strain evidence="4 5">GCM71</strain>
    </source>
</reference>
<sequence length="456" mass="51752">MFEKNGAKYGNSSYSGQIHGFWHGILIGNGISSELISLNKMDRKIEKKIWTPKFIALVAAGFLLLGFVVYQLVFADGRSSMNVSMERITIATVIESEFTDYIPVSGNIEPGEVFFLDALEGGNIQKVVRESGAMVNIGDTILIMNNSNLQLDVMQRETDLYFQINNLRQTRLLLDQNNLQQQGQLAEIDYQINLLKPQYERFKTLHSKKLISDRELEEVKEQYEYNVKRQKLTYESFRNDSMARSIQKRQLRDSEARMEQSLSGVGHILDNLVVRAPINGQLSTEQIEVGQSISAGQRYGQIDILDRFKVRVPIDELYLPRINLGLRGTFTFSGNNYELEINKIYPTVSAGRFEVDMIFTGDVPTGIRRGQTVRIRLELGESEQALLLPTGGFYKDTGGNWVFVVNPQTGKAERRNIRLGRKNPEHYEVLEGLSAGEKVIVSGYENFGKNEVLNLK</sequence>
<comment type="similarity">
    <text evidence="1">Belongs to the membrane fusion protein (MFP) (TC 8.A.1) family.</text>
</comment>
<feature type="transmembrane region" description="Helical" evidence="2">
    <location>
        <begin position="50"/>
        <end position="73"/>
    </location>
</feature>
<name>U5C7N3_9BACT</name>
<dbReference type="NCBIfam" id="TIGR01730">
    <property type="entry name" value="RND_mfp"/>
    <property type="match status" value="1"/>
</dbReference>
<dbReference type="AlphaFoldDB" id="U5C7N3"/>
<protein>
    <submittedName>
        <fullName evidence="4">ABC transporter permease</fullName>
    </submittedName>
</protein>
<dbReference type="InterPro" id="IPR058627">
    <property type="entry name" value="MdtA-like_C"/>
</dbReference>
<evidence type="ECO:0000256" key="1">
    <source>
        <dbReference type="ARBA" id="ARBA00009477"/>
    </source>
</evidence>
<dbReference type="Gene3D" id="2.40.30.170">
    <property type="match status" value="1"/>
</dbReference>
<keyword evidence="2" id="KW-0472">Membrane</keyword>
<gene>
    <name evidence="4" type="ORF">P872_15655</name>
</gene>
<feature type="domain" description="Multidrug resistance protein MdtA-like C-terminal permuted SH3" evidence="3">
    <location>
        <begin position="384"/>
        <end position="444"/>
    </location>
</feature>
<keyword evidence="5" id="KW-1185">Reference proteome</keyword>
<keyword evidence="2" id="KW-0812">Transmembrane</keyword>
<dbReference type="Gene3D" id="2.40.50.100">
    <property type="match status" value="1"/>
</dbReference>
<evidence type="ECO:0000259" key="3">
    <source>
        <dbReference type="Pfam" id="PF25967"/>
    </source>
</evidence>
<dbReference type="InterPro" id="IPR006143">
    <property type="entry name" value="RND_pump_MFP"/>
</dbReference>
<evidence type="ECO:0000313" key="4">
    <source>
        <dbReference type="EMBL" id="ERM84217.1"/>
    </source>
</evidence>
<dbReference type="GO" id="GO:1990281">
    <property type="term" value="C:efflux pump complex"/>
    <property type="evidence" value="ECO:0007669"/>
    <property type="project" value="TreeGrafter"/>
</dbReference>
<comment type="caution">
    <text evidence="4">The sequence shown here is derived from an EMBL/GenBank/DDBJ whole genome shotgun (WGS) entry which is preliminary data.</text>
</comment>
<organism evidence="4 5">
    <name type="scientific">Rhodonellum psychrophilum GCM71 = DSM 17998</name>
    <dbReference type="NCBI Taxonomy" id="1123057"/>
    <lineage>
        <taxon>Bacteria</taxon>
        <taxon>Pseudomonadati</taxon>
        <taxon>Bacteroidota</taxon>
        <taxon>Cytophagia</taxon>
        <taxon>Cytophagales</taxon>
        <taxon>Cytophagaceae</taxon>
        <taxon>Rhodonellum</taxon>
    </lineage>
</organism>
<proteinExistence type="inferred from homology"/>
<dbReference type="PANTHER" id="PTHR30469">
    <property type="entry name" value="MULTIDRUG RESISTANCE PROTEIN MDTA"/>
    <property type="match status" value="1"/>
</dbReference>
<dbReference type="Gene3D" id="1.10.287.470">
    <property type="entry name" value="Helix hairpin bin"/>
    <property type="match status" value="1"/>
</dbReference>
<accession>U5C7N3</accession>
<evidence type="ECO:0000313" key="5">
    <source>
        <dbReference type="Proteomes" id="UP000016843"/>
    </source>
</evidence>
<keyword evidence="2" id="KW-1133">Transmembrane helix</keyword>
<dbReference type="Pfam" id="PF25967">
    <property type="entry name" value="RND-MFP_C"/>
    <property type="match status" value="1"/>
</dbReference>
<dbReference type="Gene3D" id="2.40.420.20">
    <property type="match status" value="1"/>
</dbReference>
<dbReference type="EMBL" id="AWXR01000006">
    <property type="protein sequence ID" value="ERM84217.1"/>
    <property type="molecule type" value="Genomic_DNA"/>
</dbReference>
<dbReference type="GO" id="GO:0015562">
    <property type="term" value="F:efflux transmembrane transporter activity"/>
    <property type="evidence" value="ECO:0007669"/>
    <property type="project" value="TreeGrafter"/>
</dbReference>
<evidence type="ECO:0000256" key="2">
    <source>
        <dbReference type="SAM" id="Phobius"/>
    </source>
</evidence>